<dbReference type="Pfam" id="PF05120">
    <property type="entry name" value="GvpG"/>
    <property type="match status" value="1"/>
</dbReference>
<dbReference type="EMBL" id="BDGJ01000195">
    <property type="protein sequence ID" value="GAW93972.1"/>
    <property type="molecule type" value="Genomic_DNA"/>
</dbReference>
<name>A0A1Z5HWR3_9FIRM</name>
<protein>
    <submittedName>
        <fullName evidence="1">Gas vesicle protein G</fullName>
    </submittedName>
</protein>
<evidence type="ECO:0000313" key="1">
    <source>
        <dbReference type="EMBL" id="GAW93972.1"/>
    </source>
</evidence>
<dbReference type="Proteomes" id="UP000197032">
    <property type="component" value="Unassembled WGS sequence"/>
</dbReference>
<dbReference type="InterPro" id="IPR007804">
    <property type="entry name" value="GvpG"/>
</dbReference>
<reference evidence="2" key="1">
    <citation type="journal article" date="2017" name="Appl. Environ. Microbiol.">
        <title>Genomic Analysis of Calderihabitans maritimus KKC1, a Thermophilic, Hydrogenogenic, Carboxydotrophic Bacterium Isolated from Marine Sediment.</title>
        <authorList>
            <person name="Omae K."/>
            <person name="Yoneda Y."/>
            <person name="Fukuyama Y."/>
            <person name="Yoshida T."/>
            <person name="Sako Y."/>
        </authorList>
    </citation>
    <scope>NUCLEOTIDE SEQUENCE [LARGE SCALE GENOMIC DNA]</scope>
    <source>
        <strain evidence="2">KKC1</strain>
    </source>
</reference>
<accession>A0A1Z5HWR3</accession>
<dbReference type="AlphaFoldDB" id="A0A1Z5HWR3"/>
<organism evidence="1 2">
    <name type="scientific">Calderihabitans maritimus</name>
    <dbReference type="NCBI Taxonomy" id="1246530"/>
    <lineage>
        <taxon>Bacteria</taxon>
        <taxon>Bacillati</taxon>
        <taxon>Bacillota</taxon>
        <taxon>Clostridia</taxon>
        <taxon>Neomoorellales</taxon>
        <taxon>Calderihabitantaceae</taxon>
        <taxon>Calderihabitans</taxon>
    </lineage>
</organism>
<keyword evidence="2" id="KW-1185">Reference proteome</keyword>
<sequence>MLLIDDILLFPLKGTAWVIDQIIQQAQRELSDPQKIKRELLELELLYEMDEISEEEYRVKEAELLKRYRIVKEWEQEELSDT</sequence>
<evidence type="ECO:0000313" key="2">
    <source>
        <dbReference type="Proteomes" id="UP000197032"/>
    </source>
</evidence>
<gene>
    <name evidence="1" type="ORF">KKC1_30920</name>
</gene>
<dbReference type="OrthoDB" id="8451655at2"/>
<dbReference type="RefSeq" id="WP_088555005.1">
    <property type="nucleotide sequence ID" value="NZ_BDGJ01000195.1"/>
</dbReference>
<proteinExistence type="predicted"/>
<comment type="caution">
    <text evidence="1">The sequence shown here is derived from an EMBL/GenBank/DDBJ whole genome shotgun (WGS) entry which is preliminary data.</text>
</comment>